<dbReference type="Pfam" id="PF00651">
    <property type="entry name" value="BTB"/>
    <property type="match status" value="1"/>
</dbReference>
<reference evidence="2" key="1">
    <citation type="submission" date="2022-10" db="EMBL/GenBank/DDBJ databases">
        <title>Tapping the CABI collections for fungal endophytes: first genome assemblies for Collariella, Neodidymelliopsis, Ascochyta clinopodiicola, Didymella pomorum, Didymosphaeria variabile, Neocosmospora piperis and Neocucurbitaria cava.</title>
        <authorList>
            <person name="Hill R."/>
        </authorList>
    </citation>
    <scope>NUCLEOTIDE SEQUENCE</scope>
    <source>
        <strain evidence="2">IMI 355091</strain>
    </source>
</reference>
<dbReference type="SUPFAM" id="SSF54695">
    <property type="entry name" value="POZ domain"/>
    <property type="match status" value="1"/>
</dbReference>
<dbReference type="PANTHER" id="PTHR47843">
    <property type="entry name" value="BTB DOMAIN-CONTAINING PROTEIN-RELATED"/>
    <property type="match status" value="1"/>
</dbReference>
<gene>
    <name evidence="2" type="ORF">N0V91_000019</name>
</gene>
<dbReference type="InterPro" id="IPR011333">
    <property type="entry name" value="SKP1/BTB/POZ_sf"/>
</dbReference>
<evidence type="ECO:0000259" key="1">
    <source>
        <dbReference type="PROSITE" id="PS50097"/>
    </source>
</evidence>
<sequence>MNEHISFEDIIQSGMFTFLVGEEKRPFVVHSKAIAGTSPVFDRLVNGGLKESQDRVAEIEDIDPETFTRFLEYAYRRDYTVPFSLCAPMTSNATSNGRNGFGASSRTVTCDAFGLENFGPSNREGSSWNSNSAPSDFGAMAYMASASPVPSDKKTRKLERLQRTAFNNRQYIQPGQDASSLLRAGFEPYPNSSPAQDFTPVFLAHARLYTLADIRMVYPLRDLALQKLHRTLVSFKLHPERLGDVVELARYAYENGEDRSDDGRIDPLRELVVNYVAREMKVLGKHAEFRNLMDGGGEFAGDFWDIVSQELL</sequence>
<proteinExistence type="predicted"/>
<dbReference type="AlphaFoldDB" id="A0A9W8ZQK0"/>
<protein>
    <recommendedName>
        <fullName evidence="1">BTB domain-containing protein</fullName>
    </recommendedName>
</protein>
<keyword evidence="3" id="KW-1185">Reference proteome</keyword>
<dbReference type="Proteomes" id="UP001140510">
    <property type="component" value="Unassembled WGS sequence"/>
</dbReference>
<dbReference type="EMBL" id="JAPEVA010000001">
    <property type="protein sequence ID" value="KAJ4413045.1"/>
    <property type="molecule type" value="Genomic_DNA"/>
</dbReference>
<accession>A0A9W8ZQK0</accession>
<evidence type="ECO:0000313" key="3">
    <source>
        <dbReference type="Proteomes" id="UP001140510"/>
    </source>
</evidence>
<dbReference type="PROSITE" id="PS50097">
    <property type="entry name" value="BTB"/>
    <property type="match status" value="1"/>
</dbReference>
<feature type="domain" description="BTB" evidence="1">
    <location>
        <begin position="14"/>
        <end position="83"/>
    </location>
</feature>
<evidence type="ECO:0000313" key="2">
    <source>
        <dbReference type="EMBL" id="KAJ4413045.1"/>
    </source>
</evidence>
<dbReference type="OrthoDB" id="9997739at2759"/>
<comment type="caution">
    <text evidence="2">The sequence shown here is derived from an EMBL/GenBank/DDBJ whole genome shotgun (WGS) entry which is preliminary data.</text>
</comment>
<dbReference type="CDD" id="cd18186">
    <property type="entry name" value="BTB_POZ_ZBTB_KLHL-like"/>
    <property type="match status" value="1"/>
</dbReference>
<organism evidence="2 3">
    <name type="scientific">Didymella pomorum</name>
    <dbReference type="NCBI Taxonomy" id="749634"/>
    <lineage>
        <taxon>Eukaryota</taxon>
        <taxon>Fungi</taxon>
        <taxon>Dikarya</taxon>
        <taxon>Ascomycota</taxon>
        <taxon>Pezizomycotina</taxon>
        <taxon>Dothideomycetes</taxon>
        <taxon>Pleosporomycetidae</taxon>
        <taxon>Pleosporales</taxon>
        <taxon>Pleosporineae</taxon>
        <taxon>Didymellaceae</taxon>
        <taxon>Didymella</taxon>
    </lineage>
</organism>
<name>A0A9W8ZQK0_9PLEO</name>
<dbReference type="InterPro" id="IPR000210">
    <property type="entry name" value="BTB/POZ_dom"/>
</dbReference>
<dbReference type="Gene3D" id="3.30.710.10">
    <property type="entry name" value="Potassium Channel Kv1.1, Chain A"/>
    <property type="match status" value="1"/>
</dbReference>